<dbReference type="AlphaFoldDB" id="A0A7J6GEI8"/>
<dbReference type="InterPro" id="IPR023213">
    <property type="entry name" value="CAT-like_dom_sf"/>
</dbReference>
<comment type="similarity">
    <text evidence="1">Belongs to the plant acyltransferase family.</text>
</comment>
<keyword evidence="5" id="KW-1185">Reference proteome</keyword>
<dbReference type="InterPro" id="IPR050898">
    <property type="entry name" value="Plant_acyltransferase"/>
</dbReference>
<comment type="caution">
    <text evidence="2">The sequence shown here is derived from an EMBL/GenBank/DDBJ whole genome shotgun (WGS) entry which is preliminary data.</text>
</comment>
<dbReference type="PANTHER" id="PTHR31147">
    <property type="entry name" value="ACYL TRANSFERASE 4"/>
    <property type="match status" value="1"/>
</dbReference>
<evidence type="ECO:0000313" key="3">
    <source>
        <dbReference type="EMBL" id="KAF4393171.1"/>
    </source>
</evidence>
<evidence type="ECO:0000256" key="1">
    <source>
        <dbReference type="ARBA" id="ARBA00009861"/>
    </source>
</evidence>
<dbReference type="Proteomes" id="UP000583929">
    <property type="component" value="Unassembled WGS sequence"/>
</dbReference>
<evidence type="ECO:0000313" key="4">
    <source>
        <dbReference type="Proteomes" id="UP000525078"/>
    </source>
</evidence>
<name>A0A7J6GEI8_CANSA</name>
<dbReference type="Gene3D" id="3.30.559.10">
    <property type="entry name" value="Chloramphenicol acetyltransferase-like domain"/>
    <property type="match status" value="2"/>
</dbReference>
<protein>
    <submittedName>
        <fullName evidence="2">Uncharacterized protein</fullName>
    </submittedName>
</protein>
<dbReference type="EMBL" id="JAATIQ010000049">
    <property type="protein sequence ID" value="KAF4393171.1"/>
    <property type="molecule type" value="Genomic_DNA"/>
</dbReference>
<dbReference type="GO" id="GO:0009836">
    <property type="term" value="P:fruit ripening, climacteric"/>
    <property type="evidence" value="ECO:0007669"/>
    <property type="project" value="UniProtKB-ARBA"/>
</dbReference>
<accession>A0A7J6GEI8</accession>
<dbReference type="Proteomes" id="UP000525078">
    <property type="component" value="Unassembled WGS sequence"/>
</dbReference>
<organism evidence="2 4">
    <name type="scientific">Cannabis sativa</name>
    <name type="common">Hemp</name>
    <name type="synonym">Marijuana</name>
    <dbReference type="NCBI Taxonomy" id="3483"/>
    <lineage>
        <taxon>Eukaryota</taxon>
        <taxon>Viridiplantae</taxon>
        <taxon>Streptophyta</taxon>
        <taxon>Embryophyta</taxon>
        <taxon>Tracheophyta</taxon>
        <taxon>Spermatophyta</taxon>
        <taxon>Magnoliopsida</taxon>
        <taxon>eudicotyledons</taxon>
        <taxon>Gunneridae</taxon>
        <taxon>Pentapetalae</taxon>
        <taxon>rosids</taxon>
        <taxon>fabids</taxon>
        <taxon>Rosales</taxon>
        <taxon>Cannabaceae</taxon>
        <taxon>Cannabis</taxon>
    </lineage>
</organism>
<reference evidence="4 5" key="1">
    <citation type="journal article" date="2020" name="bioRxiv">
        <title>Sequence and annotation of 42 cannabis genomes reveals extensive copy number variation in cannabinoid synthesis and pathogen resistance genes.</title>
        <authorList>
            <person name="Mckernan K.J."/>
            <person name="Helbert Y."/>
            <person name="Kane L.T."/>
            <person name="Ebling H."/>
            <person name="Zhang L."/>
            <person name="Liu B."/>
            <person name="Eaton Z."/>
            <person name="Mclaughlin S."/>
            <person name="Kingan S."/>
            <person name="Baybayan P."/>
            <person name="Concepcion G."/>
            <person name="Jordan M."/>
            <person name="Riva A."/>
            <person name="Barbazuk W."/>
            <person name="Harkins T."/>
        </authorList>
    </citation>
    <scope>NUCLEOTIDE SEQUENCE [LARGE SCALE GENOMIC DNA]</scope>
    <source>
        <strain evidence="4 5">cv. Jamaican Lion 4</strain>
        <strain evidence="3">Father</strain>
        <strain evidence="2">Mother</strain>
        <tissue evidence="2">Leaf</tissue>
    </source>
</reference>
<evidence type="ECO:0000313" key="2">
    <source>
        <dbReference type="EMBL" id="KAF4380680.1"/>
    </source>
</evidence>
<dbReference type="PANTHER" id="PTHR31147:SF33">
    <property type="entry name" value="N-HYDROXYCINNAMOYL_BENZOYLTRANSFERASE, PUTATIVE-RELATED"/>
    <property type="match status" value="1"/>
</dbReference>
<dbReference type="EMBL" id="JAATIP010000064">
    <property type="protein sequence ID" value="KAF4380680.1"/>
    <property type="molecule type" value="Genomic_DNA"/>
</dbReference>
<proteinExistence type="inferred from homology"/>
<evidence type="ECO:0000313" key="5">
    <source>
        <dbReference type="Proteomes" id="UP000583929"/>
    </source>
</evidence>
<gene>
    <name evidence="2" type="ORF">F8388_017034</name>
    <name evidence="3" type="ORF">G4B88_001905</name>
</gene>
<dbReference type="Pfam" id="PF02458">
    <property type="entry name" value="Transferase"/>
    <property type="match status" value="1"/>
</dbReference>
<sequence length="450" mass="49829">MQVEICDTTLIVPPNSPFSDDHIVLSLSHIDNDPNLRLTFRYLRAYVNSTTTNHPSNPFHVISSALSSALVPYYPLTGTLRSLPDRRLELVCSKGQGVPFVRAKASCTLDSLGYLDNPDTHFVEQLVPTPGPDEALAHPCMLQITMFDCGGFTLGTALHHSLADGLGATQFFNVMAKFARGEGSSIMPVWNRESLLGPRNPPRVEAPIREFLSLKSGFSAYEQSIGPVVRECFDVKDECLDGFKSQLLKHSGLNFTTFEALGAFIWRAKVKASKIPGDEIVKYAYSLNIRKIVMPPLPGDYWGNGCVPMYAKMRANDLVEKPIWETAEVIKMSKRNATEEYVRSFIDFQSLHYGEGITAGKEVSGFTDWRHLGHSNVDFGWGGPVTVLPLSTHLLGGLEPCYFLPYSSASVGNKDGFKVSVTLREFAMPAFKVQMDKFRSGDFALVINKD</sequence>